<dbReference type="GeneID" id="303562209"/>
<evidence type="ECO:0000313" key="1">
    <source>
        <dbReference type="EMBL" id="USS02285.1"/>
    </source>
</evidence>
<protein>
    <submittedName>
        <fullName evidence="1">Uncharacterized protein</fullName>
    </submittedName>
</protein>
<sequence length="51" mass="6259">MSKTQKMLDEATILYELGDIVTIMLSRKRDKEIEIEQRRRYDKWKEKNSLK</sequence>
<dbReference type="RefSeq" id="WP_162926010.1">
    <property type="nucleotide sequence ID" value="NZ_CABMIZ010000046.1"/>
</dbReference>
<gene>
    <name evidence="1" type="ORF">NH397_07695</name>
</gene>
<keyword evidence="2" id="KW-1185">Reference proteome</keyword>
<proteinExistence type="predicted"/>
<evidence type="ECO:0000313" key="2">
    <source>
        <dbReference type="Proteomes" id="UP001055437"/>
    </source>
</evidence>
<name>A0ABY5B3A4_CLOSE</name>
<reference evidence="1" key="1">
    <citation type="submission" date="2022-06" db="EMBL/GenBank/DDBJ databases">
        <authorList>
            <person name="Holder M.E."/>
            <person name="Ajami N.J."/>
            <person name="Petrosino J.F."/>
        </authorList>
    </citation>
    <scope>NUCLEOTIDE SEQUENCE</scope>
    <source>
        <strain evidence="1">RMA 8861</strain>
    </source>
</reference>
<organism evidence="1 2">
    <name type="scientific">Clostridium septicum</name>
    <dbReference type="NCBI Taxonomy" id="1504"/>
    <lineage>
        <taxon>Bacteria</taxon>
        <taxon>Bacillati</taxon>
        <taxon>Bacillota</taxon>
        <taxon>Clostridia</taxon>
        <taxon>Eubacteriales</taxon>
        <taxon>Clostridiaceae</taxon>
        <taxon>Clostridium</taxon>
    </lineage>
</organism>
<accession>A0ABY5B3A4</accession>
<dbReference type="Proteomes" id="UP001055437">
    <property type="component" value="Chromosome"/>
</dbReference>
<dbReference type="EMBL" id="CP099799">
    <property type="protein sequence ID" value="USS02285.1"/>
    <property type="molecule type" value="Genomic_DNA"/>
</dbReference>